<proteinExistence type="predicted"/>
<name>A0A158IP86_CABCO</name>
<dbReference type="EMBL" id="FCNY02000014">
    <property type="protein sequence ID" value="SAL57890.1"/>
    <property type="molecule type" value="Genomic_DNA"/>
</dbReference>
<evidence type="ECO:0000313" key="4">
    <source>
        <dbReference type="Proteomes" id="UP000054740"/>
    </source>
</evidence>
<dbReference type="PANTHER" id="PTHR34606">
    <property type="entry name" value="BON DOMAIN-CONTAINING PROTEIN"/>
    <property type="match status" value="1"/>
</dbReference>
<dbReference type="InterPro" id="IPR051686">
    <property type="entry name" value="Lipoprotein_DolP"/>
</dbReference>
<dbReference type="Pfam" id="PF04972">
    <property type="entry name" value="BON"/>
    <property type="match status" value="3"/>
</dbReference>
<dbReference type="Proteomes" id="UP000054740">
    <property type="component" value="Unassembled WGS sequence"/>
</dbReference>
<keyword evidence="1" id="KW-0732">Signal</keyword>
<dbReference type="InterPro" id="IPR007055">
    <property type="entry name" value="BON_dom"/>
</dbReference>
<dbReference type="Gene3D" id="3.30.1340.30">
    <property type="match status" value="3"/>
</dbReference>
<keyword evidence="4" id="KW-1185">Reference proteome</keyword>
<feature type="domain" description="BON" evidence="2">
    <location>
        <begin position="102"/>
        <end position="170"/>
    </location>
</feature>
<evidence type="ECO:0000256" key="1">
    <source>
        <dbReference type="ARBA" id="ARBA00022729"/>
    </source>
</evidence>
<evidence type="ECO:0000313" key="3">
    <source>
        <dbReference type="EMBL" id="SAL57890.1"/>
    </source>
</evidence>
<reference evidence="4" key="1">
    <citation type="submission" date="2016-01" db="EMBL/GenBank/DDBJ databases">
        <authorList>
            <person name="Peeters C."/>
        </authorList>
    </citation>
    <scope>NUCLEOTIDE SEQUENCE [LARGE SCALE GENOMIC DNA]</scope>
</reference>
<organism evidence="3 4">
    <name type="scientific">Caballeronia cordobensis</name>
    <name type="common">Burkholderia cordobensis</name>
    <dbReference type="NCBI Taxonomy" id="1353886"/>
    <lineage>
        <taxon>Bacteria</taxon>
        <taxon>Pseudomonadati</taxon>
        <taxon>Pseudomonadota</taxon>
        <taxon>Betaproteobacteria</taxon>
        <taxon>Burkholderiales</taxon>
        <taxon>Burkholderiaceae</taxon>
        <taxon>Caballeronia</taxon>
    </lineage>
</organism>
<dbReference type="PROSITE" id="PS50914">
    <property type="entry name" value="BON"/>
    <property type="match status" value="3"/>
</dbReference>
<feature type="domain" description="BON" evidence="2">
    <location>
        <begin position="173"/>
        <end position="241"/>
    </location>
</feature>
<dbReference type="AlphaFoldDB" id="A0A158IP86"/>
<evidence type="ECO:0000259" key="2">
    <source>
        <dbReference type="PROSITE" id="PS50914"/>
    </source>
</evidence>
<feature type="domain" description="BON" evidence="2">
    <location>
        <begin position="27"/>
        <end position="95"/>
    </location>
</feature>
<protein>
    <submittedName>
        <fullName evidence="3">Transport-associated protein</fullName>
    </submittedName>
</protein>
<sequence length="243" mass="25769">MRAAEAAAPGPIIFPKGHLATEGSPQSDNALFVEAINALRRDPLLASEAVLVDVRDARVTLRGSVASYAKKVAACELIRGLPGVAATSDCLVVELMPDARRTDAALASDVRLSLKWEACLPADAIDVEVALGCVTLSGQMPWSFQRKLAERAVARLTGVTGIVNLLRVSDRQTQMQAVTDIHAALRRAADIEADAIEVLIADGTVTLRGTVSSARAKKAAYDAVRSLDGVHTVRSEIRIGHDD</sequence>
<dbReference type="SMART" id="SM00749">
    <property type="entry name" value="BON"/>
    <property type="match status" value="3"/>
</dbReference>
<dbReference type="InterPro" id="IPR014004">
    <property type="entry name" value="Transpt-assoc_nodulatn_dom_bac"/>
</dbReference>
<gene>
    <name evidence="3" type="ORF">AWB70_05123</name>
</gene>
<dbReference type="PANTHER" id="PTHR34606:SF4">
    <property type="entry name" value="OUTER MEMBRANE LIPOPROTEIN DOLP"/>
    <property type="match status" value="1"/>
</dbReference>
<accession>A0A158IP86</accession>